<dbReference type="Gene3D" id="1.10.150.130">
    <property type="match status" value="1"/>
</dbReference>
<organism evidence="6 7">
    <name type="scientific">Candidatus Erysipelatoclostridium merdavium</name>
    <dbReference type="NCBI Taxonomy" id="2838566"/>
    <lineage>
        <taxon>Bacteria</taxon>
        <taxon>Bacillati</taxon>
        <taxon>Bacillota</taxon>
        <taxon>Erysipelotrichia</taxon>
        <taxon>Erysipelotrichales</taxon>
        <taxon>Erysipelotrichales incertae sedis</taxon>
    </lineage>
</organism>
<dbReference type="InterPro" id="IPR013762">
    <property type="entry name" value="Integrase-like_cat_sf"/>
</dbReference>
<dbReference type="Gene3D" id="1.10.443.10">
    <property type="entry name" value="Intergrase catalytic core"/>
    <property type="match status" value="1"/>
</dbReference>
<keyword evidence="4" id="KW-0233">DNA recombination</keyword>
<dbReference type="PANTHER" id="PTHR30349:SF64">
    <property type="entry name" value="PROPHAGE INTEGRASE INTD-RELATED"/>
    <property type="match status" value="1"/>
</dbReference>
<sequence length="402" mass="46887">MSIYERKKKDGSISFDIIVYDGYQINKKGKYVQKRKYKTFSPPKDMGIRKARKMAKEIETEMQFQFEKQQNLGSEKRLSEVWDWYKTYYAPNNLRDATFIGMENIVNSKILPRLGHLRIGDITTNRVTMFLNEISIMTDSKTGKPLKPKQYYKDSYVKEIYSMLSRLMNISVTQGWIKDNPCKNAIKPKKNRSKKLPPLEPEQIQDILHKTEEFDVYNAIIRFQIYTGMRIGKTLALTWNDINFNKRTININKTVNFPRGGAIVGPPKTENSYRTLGMSDTIYNLLKMVKEEQNKRKVYLKNVYQDKNLVFTNPFGDFIHRNSVGTRLNKIKKGTDYEYITVHFLRHVNATLLLMNNVDIKVVSAHLGHNDISTTADIYADVLNSMNQKVAQLIDFDLNKLK</sequence>
<dbReference type="CDD" id="cd01189">
    <property type="entry name" value="INT_ICEBs1_C_like"/>
    <property type="match status" value="1"/>
</dbReference>
<evidence type="ECO:0000313" key="6">
    <source>
        <dbReference type="EMBL" id="HIX82253.1"/>
    </source>
</evidence>
<dbReference type="InterPro" id="IPR010998">
    <property type="entry name" value="Integrase_recombinase_N"/>
</dbReference>
<keyword evidence="3" id="KW-0238">DNA-binding</keyword>
<reference evidence="6" key="1">
    <citation type="journal article" date="2021" name="PeerJ">
        <title>Extensive microbial diversity within the chicken gut microbiome revealed by metagenomics and culture.</title>
        <authorList>
            <person name="Gilroy R."/>
            <person name="Ravi A."/>
            <person name="Getino M."/>
            <person name="Pursley I."/>
            <person name="Horton D.L."/>
            <person name="Alikhan N.F."/>
            <person name="Baker D."/>
            <person name="Gharbi K."/>
            <person name="Hall N."/>
            <person name="Watson M."/>
            <person name="Adriaenssens E.M."/>
            <person name="Foster-Nyarko E."/>
            <person name="Jarju S."/>
            <person name="Secka A."/>
            <person name="Antonio M."/>
            <person name="Oren A."/>
            <person name="Chaudhuri R.R."/>
            <person name="La Ragione R."/>
            <person name="Hildebrand F."/>
            <person name="Pallen M.J."/>
        </authorList>
    </citation>
    <scope>NUCLEOTIDE SEQUENCE</scope>
    <source>
        <strain evidence="6">ChiGjej1B1-14440</strain>
    </source>
</reference>
<protein>
    <submittedName>
        <fullName evidence="6">Site-specific integrase</fullName>
    </submittedName>
</protein>
<dbReference type="PANTHER" id="PTHR30349">
    <property type="entry name" value="PHAGE INTEGRASE-RELATED"/>
    <property type="match status" value="1"/>
</dbReference>
<dbReference type="InterPro" id="IPR004107">
    <property type="entry name" value="Integrase_SAM-like_N"/>
</dbReference>
<dbReference type="AlphaFoldDB" id="A0A9D1XMJ9"/>
<accession>A0A9D1XMJ9</accession>
<dbReference type="GO" id="GO:0006310">
    <property type="term" value="P:DNA recombination"/>
    <property type="evidence" value="ECO:0007669"/>
    <property type="project" value="UniProtKB-KW"/>
</dbReference>
<comment type="caution">
    <text evidence="6">The sequence shown here is derived from an EMBL/GenBank/DDBJ whole genome shotgun (WGS) entry which is preliminary data.</text>
</comment>
<dbReference type="Pfam" id="PF00589">
    <property type="entry name" value="Phage_integrase"/>
    <property type="match status" value="1"/>
</dbReference>
<comment type="similarity">
    <text evidence="1">Belongs to the 'phage' integrase family.</text>
</comment>
<keyword evidence="2" id="KW-0229">DNA integration</keyword>
<dbReference type="Proteomes" id="UP000886724">
    <property type="component" value="Unassembled WGS sequence"/>
</dbReference>
<evidence type="ECO:0000256" key="2">
    <source>
        <dbReference type="ARBA" id="ARBA00022908"/>
    </source>
</evidence>
<dbReference type="GO" id="GO:0003677">
    <property type="term" value="F:DNA binding"/>
    <property type="evidence" value="ECO:0007669"/>
    <property type="project" value="UniProtKB-KW"/>
</dbReference>
<evidence type="ECO:0000256" key="4">
    <source>
        <dbReference type="ARBA" id="ARBA00023172"/>
    </source>
</evidence>
<dbReference type="SUPFAM" id="SSF56349">
    <property type="entry name" value="DNA breaking-rejoining enzymes"/>
    <property type="match status" value="1"/>
</dbReference>
<dbReference type="Pfam" id="PF14659">
    <property type="entry name" value="Phage_int_SAM_3"/>
    <property type="match status" value="1"/>
</dbReference>
<evidence type="ECO:0000259" key="5">
    <source>
        <dbReference type="PROSITE" id="PS51898"/>
    </source>
</evidence>
<evidence type="ECO:0000256" key="1">
    <source>
        <dbReference type="ARBA" id="ARBA00008857"/>
    </source>
</evidence>
<reference evidence="6" key="2">
    <citation type="submission" date="2021-04" db="EMBL/GenBank/DDBJ databases">
        <authorList>
            <person name="Gilroy R."/>
        </authorList>
    </citation>
    <scope>NUCLEOTIDE SEQUENCE</scope>
    <source>
        <strain evidence="6">ChiGjej1B1-14440</strain>
    </source>
</reference>
<evidence type="ECO:0000313" key="7">
    <source>
        <dbReference type="Proteomes" id="UP000886724"/>
    </source>
</evidence>
<dbReference type="GO" id="GO:0015074">
    <property type="term" value="P:DNA integration"/>
    <property type="evidence" value="ECO:0007669"/>
    <property type="project" value="UniProtKB-KW"/>
</dbReference>
<dbReference type="InterPro" id="IPR011010">
    <property type="entry name" value="DNA_brk_join_enz"/>
</dbReference>
<dbReference type="InterPro" id="IPR050090">
    <property type="entry name" value="Tyrosine_recombinase_XerCD"/>
</dbReference>
<dbReference type="EMBL" id="DXET01000222">
    <property type="protein sequence ID" value="HIX82253.1"/>
    <property type="molecule type" value="Genomic_DNA"/>
</dbReference>
<gene>
    <name evidence="6" type="ORF">H9980_09845</name>
</gene>
<feature type="domain" description="Tyr recombinase" evidence="5">
    <location>
        <begin position="194"/>
        <end position="392"/>
    </location>
</feature>
<name>A0A9D1XMJ9_9FIRM</name>
<evidence type="ECO:0000256" key="3">
    <source>
        <dbReference type="ARBA" id="ARBA00023125"/>
    </source>
</evidence>
<proteinExistence type="inferred from homology"/>
<dbReference type="InterPro" id="IPR002104">
    <property type="entry name" value="Integrase_catalytic"/>
</dbReference>
<dbReference type="PROSITE" id="PS51898">
    <property type="entry name" value="TYR_RECOMBINASE"/>
    <property type="match status" value="1"/>
</dbReference>